<dbReference type="EMBL" id="CM047905">
    <property type="protein sequence ID" value="KAJ0088863.1"/>
    <property type="molecule type" value="Genomic_DNA"/>
</dbReference>
<name>A0ACC1AQE7_9ROSI</name>
<keyword evidence="2" id="KW-1185">Reference proteome</keyword>
<gene>
    <name evidence="1" type="ORF">Patl1_33089</name>
</gene>
<evidence type="ECO:0000313" key="2">
    <source>
        <dbReference type="Proteomes" id="UP001164250"/>
    </source>
</evidence>
<evidence type="ECO:0000313" key="1">
    <source>
        <dbReference type="EMBL" id="KAJ0088863.1"/>
    </source>
</evidence>
<dbReference type="Proteomes" id="UP001164250">
    <property type="component" value="Chromosome 9"/>
</dbReference>
<reference evidence="2" key="1">
    <citation type="journal article" date="2023" name="G3 (Bethesda)">
        <title>Genome assembly and association tests identify interacting loci associated with vigor, precocity, and sex in interspecific pistachio rootstocks.</title>
        <authorList>
            <person name="Palmer W."/>
            <person name="Jacygrad E."/>
            <person name="Sagayaradj S."/>
            <person name="Cavanaugh K."/>
            <person name="Han R."/>
            <person name="Bertier L."/>
            <person name="Beede B."/>
            <person name="Kafkas S."/>
            <person name="Golino D."/>
            <person name="Preece J."/>
            <person name="Michelmore R."/>
        </authorList>
    </citation>
    <scope>NUCLEOTIDE SEQUENCE [LARGE SCALE GENOMIC DNA]</scope>
</reference>
<proteinExistence type="predicted"/>
<organism evidence="1 2">
    <name type="scientific">Pistacia atlantica</name>
    <dbReference type="NCBI Taxonomy" id="434234"/>
    <lineage>
        <taxon>Eukaryota</taxon>
        <taxon>Viridiplantae</taxon>
        <taxon>Streptophyta</taxon>
        <taxon>Embryophyta</taxon>
        <taxon>Tracheophyta</taxon>
        <taxon>Spermatophyta</taxon>
        <taxon>Magnoliopsida</taxon>
        <taxon>eudicotyledons</taxon>
        <taxon>Gunneridae</taxon>
        <taxon>Pentapetalae</taxon>
        <taxon>rosids</taxon>
        <taxon>malvids</taxon>
        <taxon>Sapindales</taxon>
        <taxon>Anacardiaceae</taxon>
        <taxon>Pistacia</taxon>
    </lineage>
</organism>
<sequence length="222" mass="25090">MILGYGQLGMSKRAVSWFHRMQECDSEPDAVTFVAMLSACSYAGLVDEGLHIFELMESKYKIQPSTEHYCFVADMLCRVGWMVEAYEFVQKIGEEGNVLEIWGSLGACRLHGKSELHGIQFEGMESYLIDMYAKSGLIKASQQIFERNHPGDRDQATWKCYDCWEQMLHGLQNSTRAYSRSSASSSAMGQHDHGVAREVDAIYRLLPVCASVPMRDLRGYST</sequence>
<protein>
    <submittedName>
        <fullName evidence="1">Uncharacterized protein</fullName>
    </submittedName>
</protein>
<accession>A0ACC1AQE7</accession>
<comment type="caution">
    <text evidence="1">The sequence shown here is derived from an EMBL/GenBank/DDBJ whole genome shotgun (WGS) entry which is preliminary data.</text>
</comment>